<sequence length="246" mass="27773">MKMESNCPLKMKRKDLEQVSDEFSDFSLSAPARKIRRLDAELPPILEEVEDYHDVPIAEFEPYPSGQSFGSHVGRGVEIEELPNEPFEKETAIVLFKPVDTPLFQSPQNFSVDPKFISRLKNHAPWRRQSYYSLAQAEDEEPKETGNSDECLAVVPWVPSQLTASAGPHCVSSQTDITEDMMMDAEDLEGATMEVEDNDISTEGRGIHDVSASVMAGNEGWQQWQQQHCMVPQPLQNVSTPITWYQ</sequence>
<reference evidence="1" key="1">
    <citation type="submission" date="2022-07" db="EMBL/GenBank/DDBJ databases">
        <authorList>
            <person name="Macas J."/>
            <person name="Novak P."/>
            <person name="Neumann P."/>
        </authorList>
    </citation>
    <scope>NUCLEOTIDE SEQUENCE</scope>
</reference>
<organism evidence="1 2">
    <name type="scientific">Cuscuta epithymum</name>
    <dbReference type="NCBI Taxonomy" id="186058"/>
    <lineage>
        <taxon>Eukaryota</taxon>
        <taxon>Viridiplantae</taxon>
        <taxon>Streptophyta</taxon>
        <taxon>Embryophyta</taxon>
        <taxon>Tracheophyta</taxon>
        <taxon>Spermatophyta</taxon>
        <taxon>Magnoliopsida</taxon>
        <taxon>eudicotyledons</taxon>
        <taxon>Gunneridae</taxon>
        <taxon>Pentapetalae</taxon>
        <taxon>asterids</taxon>
        <taxon>lamiids</taxon>
        <taxon>Solanales</taxon>
        <taxon>Convolvulaceae</taxon>
        <taxon>Cuscuteae</taxon>
        <taxon>Cuscuta</taxon>
        <taxon>Cuscuta subgen. Cuscuta</taxon>
    </lineage>
</organism>
<dbReference type="PANTHER" id="PTHR35510">
    <property type="entry name" value="DBH-LIKE MONOOXYGENASE"/>
    <property type="match status" value="1"/>
</dbReference>
<dbReference type="AlphaFoldDB" id="A0AAV0FZK2"/>
<accession>A0AAV0FZK2</accession>
<gene>
    <name evidence="1" type="ORF">CEPIT_LOCUS38795</name>
</gene>
<evidence type="ECO:0000313" key="2">
    <source>
        <dbReference type="Proteomes" id="UP001152523"/>
    </source>
</evidence>
<comment type="caution">
    <text evidence="1">The sequence shown here is derived from an EMBL/GenBank/DDBJ whole genome shotgun (WGS) entry which is preliminary data.</text>
</comment>
<proteinExistence type="predicted"/>
<name>A0AAV0FZK2_9ASTE</name>
<protein>
    <submittedName>
        <fullName evidence="1">Uncharacterized protein</fullName>
    </submittedName>
</protein>
<evidence type="ECO:0000313" key="1">
    <source>
        <dbReference type="EMBL" id="CAH9141005.1"/>
    </source>
</evidence>
<dbReference type="Proteomes" id="UP001152523">
    <property type="component" value="Unassembled WGS sequence"/>
</dbReference>
<dbReference type="PANTHER" id="PTHR35510:SF1">
    <property type="entry name" value="DBH-LIKE MONOOXYGENASE"/>
    <property type="match status" value="1"/>
</dbReference>
<dbReference type="EMBL" id="CAMAPF010001027">
    <property type="protein sequence ID" value="CAH9141005.1"/>
    <property type="molecule type" value="Genomic_DNA"/>
</dbReference>
<keyword evidence="2" id="KW-1185">Reference proteome</keyword>